<dbReference type="InterPro" id="IPR019734">
    <property type="entry name" value="TPR_rpt"/>
</dbReference>
<dbReference type="SUPFAM" id="SSF48452">
    <property type="entry name" value="TPR-like"/>
    <property type="match status" value="2"/>
</dbReference>
<accession>A0A921DRF3</accession>
<dbReference type="Proteomes" id="UP000698963">
    <property type="component" value="Unassembled WGS sequence"/>
</dbReference>
<sequence length="265" mass="29437">MERFRNAFNMAKSLPDAQAEPALRELLKEYPALPAAEEGGLRYALGLALFHQDRSEEAREEFSRACRLLEESPGASLALAVTALARAELACHDVARSVETGRRALELLRRYLPADDPRMAPSLFALSFGEYMARNLDRAEALNLQAKALWEKERGPESLEISTCLNNLGRIYEEAGRSEEGVAHHRAALAIRRKLLGDHPETAFSMGNLGTALAAASHWKEAADMLEEALACYARCGHTEGQDIEGYRYNLNICKRALSQEKPRI</sequence>
<dbReference type="RefSeq" id="WP_304121646.1">
    <property type="nucleotide sequence ID" value="NZ_DYZA01000090.1"/>
</dbReference>
<keyword evidence="2" id="KW-0802">TPR repeat</keyword>
<dbReference type="AlphaFoldDB" id="A0A921DRF3"/>
<dbReference type="EMBL" id="DYZA01000090">
    <property type="protein sequence ID" value="HJD96966.1"/>
    <property type="molecule type" value="Genomic_DNA"/>
</dbReference>
<gene>
    <name evidence="3" type="ORF">K8W16_04910</name>
</gene>
<evidence type="ECO:0000256" key="1">
    <source>
        <dbReference type="ARBA" id="ARBA00022737"/>
    </source>
</evidence>
<dbReference type="Pfam" id="PF13424">
    <property type="entry name" value="TPR_12"/>
    <property type="match status" value="1"/>
</dbReference>
<name>A0A921DRF3_9BACT</name>
<dbReference type="PANTHER" id="PTHR45641">
    <property type="entry name" value="TETRATRICOPEPTIDE REPEAT PROTEIN (AFU_ORTHOLOGUE AFUA_6G03870)"/>
    <property type="match status" value="1"/>
</dbReference>
<organism evidence="3 4">
    <name type="scientific">Mailhella massiliensis</name>
    <dbReference type="NCBI Taxonomy" id="1903261"/>
    <lineage>
        <taxon>Bacteria</taxon>
        <taxon>Pseudomonadati</taxon>
        <taxon>Thermodesulfobacteriota</taxon>
        <taxon>Desulfovibrionia</taxon>
        <taxon>Desulfovibrionales</taxon>
        <taxon>Desulfovibrionaceae</taxon>
        <taxon>Mailhella</taxon>
    </lineage>
</organism>
<dbReference type="Gene3D" id="1.25.40.10">
    <property type="entry name" value="Tetratricopeptide repeat domain"/>
    <property type="match status" value="2"/>
</dbReference>
<dbReference type="SMART" id="SM00028">
    <property type="entry name" value="TPR"/>
    <property type="match status" value="4"/>
</dbReference>
<reference evidence="3" key="1">
    <citation type="journal article" date="2021" name="PeerJ">
        <title>Extensive microbial diversity within the chicken gut microbiome revealed by metagenomics and culture.</title>
        <authorList>
            <person name="Gilroy R."/>
            <person name="Ravi A."/>
            <person name="Getino M."/>
            <person name="Pursley I."/>
            <person name="Horton D.L."/>
            <person name="Alikhan N.F."/>
            <person name="Baker D."/>
            <person name="Gharbi K."/>
            <person name="Hall N."/>
            <person name="Watson M."/>
            <person name="Adriaenssens E.M."/>
            <person name="Foster-Nyarko E."/>
            <person name="Jarju S."/>
            <person name="Secka A."/>
            <person name="Antonio M."/>
            <person name="Oren A."/>
            <person name="Chaudhuri R.R."/>
            <person name="La Ragione R."/>
            <person name="Hildebrand F."/>
            <person name="Pallen M.J."/>
        </authorList>
    </citation>
    <scope>NUCLEOTIDE SEQUENCE</scope>
    <source>
        <strain evidence="3">ChiGjej2B2-19336</strain>
    </source>
</reference>
<dbReference type="PANTHER" id="PTHR45641:SF19">
    <property type="entry name" value="NEPHROCYSTIN-3"/>
    <property type="match status" value="1"/>
</dbReference>
<evidence type="ECO:0000313" key="4">
    <source>
        <dbReference type="Proteomes" id="UP000698963"/>
    </source>
</evidence>
<proteinExistence type="predicted"/>
<reference evidence="3" key="2">
    <citation type="submission" date="2021-09" db="EMBL/GenBank/DDBJ databases">
        <authorList>
            <person name="Gilroy R."/>
        </authorList>
    </citation>
    <scope>NUCLEOTIDE SEQUENCE</scope>
    <source>
        <strain evidence="3">ChiGjej2B2-19336</strain>
    </source>
</reference>
<evidence type="ECO:0000313" key="3">
    <source>
        <dbReference type="EMBL" id="HJD96966.1"/>
    </source>
</evidence>
<evidence type="ECO:0000256" key="2">
    <source>
        <dbReference type="ARBA" id="ARBA00022803"/>
    </source>
</evidence>
<protein>
    <submittedName>
        <fullName evidence="3">Tetratricopeptide repeat protein</fullName>
    </submittedName>
</protein>
<keyword evidence="1" id="KW-0677">Repeat</keyword>
<comment type="caution">
    <text evidence="3">The sequence shown here is derived from an EMBL/GenBank/DDBJ whole genome shotgun (WGS) entry which is preliminary data.</text>
</comment>
<dbReference type="InterPro" id="IPR011990">
    <property type="entry name" value="TPR-like_helical_dom_sf"/>
</dbReference>